<keyword evidence="2" id="KW-0238">DNA-binding</keyword>
<dbReference type="SUPFAM" id="SSF46785">
    <property type="entry name" value="Winged helix' DNA-binding domain"/>
    <property type="match status" value="1"/>
</dbReference>
<dbReference type="AlphaFoldDB" id="A0A1I7J134"/>
<evidence type="ECO:0000259" key="4">
    <source>
        <dbReference type="PROSITE" id="PS51118"/>
    </source>
</evidence>
<evidence type="ECO:0000313" key="5">
    <source>
        <dbReference type="EMBL" id="SFU78915.1"/>
    </source>
</evidence>
<dbReference type="OMA" id="WALKWKI"/>
<organism evidence="5 6">
    <name type="scientific">Streptococcus gallolyticus</name>
    <dbReference type="NCBI Taxonomy" id="315405"/>
    <lineage>
        <taxon>Bacteria</taxon>
        <taxon>Bacillati</taxon>
        <taxon>Bacillota</taxon>
        <taxon>Bacilli</taxon>
        <taxon>Lactobacillales</taxon>
        <taxon>Streptococcaceae</taxon>
        <taxon>Streptococcus</taxon>
    </lineage>
</organism>
<dbReference type="RefSeq" id="WP_012962482.1">
    <property type="nucleotide sequence ID" value="NZ_FOLZ01000002.1"/>
</dbReference>
<dbReference type="InterPro" id="IPR002577">
    <property type="entry name" value="HTH_HxlR"/>
</dbReference>
<evidence type="ECO:0000313" key="6">
    <source>
        <dbReference type="Proteomes" id="UP000183629"/>
    </source>
</evidence>
<dbReference type="PANTHER" id="PTHR33204:SF29">
    <property type="entry name" value="TRANSCRIPTIONAL REGULATOR"/>
    <property type="match status" value="1"/>
</dbReference>
<keyword evidence="3" id="KW-0804">Transcription</keyword>
<keyword evidence="1" id="KW-0805">Transcription regulation</keyword>
<feature type="domain" description="HTH hxlR-type" evidence="4">
    <location>
        <begin position="21"/>
        <end position="120"/>
    </location>
</feature>
<sequence>MDQATFNQKIQYFNDNMPKDCPILYSMKIIGSKWKIPIMWHLMLKDGLHYNELKREVGDITNTMLTKSLRELENDGLLTRHDYGTVPPSVTYHLTDLGKELINTLGELFDWGKKHMASRNLL</sequence>
<dbReference type="Pfam" id="PF01638">
    <property type="entry name" value="HxlR"/>
    <property type="match status" value="1"/>
</dbReference>
<dbReference type="InterPro" id="IPR036388">
    <property type="entry name" value="WH-like_DNA-bd_sf"/>
</dbReference>
<protein>
    <submittedName>
        <fullName evidence="5">Transcriptional regulator, HxlR family</fullName>
    </submittedName>
</protein>
<keyword evidence="6" id="KW-1185">Reference proteome</keyword>
<evidence type="ECO:0000256" key="3">
    <source>
        <dbReference type="ARBA" id="ARBA00023163"/>
    </source>
</evidence>
<dbReference type="PANTHER" id="PTHR33204">
    <property type="entry name" value="TRANSCRIPTIONAL REGULATOR, MARR FAMILY"/>
    <property type="match status" value="1"/>
</dbReference>
<dbReference type="InterPro" id="IPR036390">
    <property type="entry name" value="WH_DNA-bd_sf"/>
</dbReference>
<accession>A0A1I7J134</accession>
<evidence type="ECO:0000256" key="1">
    <source>
        <dbReference type="ARBA" id="ARBA00023015"/>
    </source>
</evidence>
<dbReference type="Proteomes" id="UP000183629">
    <property type="component" value="Unassembled WGS sequence"/>
</dbReference>
<gene>
    <name evidence="5" type="ORF">SAMN05660328_10761</name>
</gene>
<proteinExistence type="predicted"/>
<dbReference type="EMBL" id="FPBN01000007">
    <property type="protein sequence ID" value="SFU78915.1"/>
    <property type="molecule type" value="Genomic_DNA"/>
</dbReference>
<dbReference type="Gene3D" id="1.10.10.10">
    <property type="entry name" value="Winged helix-like DNA-binding domain superfamily/Winged helix DNA-binding domain"/>
    <property type="match status" value="1"/>
</dbReference>
<dbReference type="PROSITE" id="PS51118">
    <property type="entry name" value="HTH_HXLR"/>
    <property type="match status" value="1"/>
</dbReference>
<reference evidence="6" key="1">
    <citation type="submission" date="2016-10" db="EMBL/GenBank/DDBJ databases">
        <authorList>
            <person name="Varghese N."/>
            <person name="Submissions S."/>
        </authorList>
    </citation>
    <scope>NUCLEOTIDE SEQUENCE [LARGE SCALE GENOMIC DNA]</scope>
    <source>
        <strain evidence="6">LMG 15572</strain>
    </source>
</reference>
<name>A0A1I7J134_9STRE</name>
<dbReference type="GO" id="GO:0003677">
    <property type="term" value="F:DNA binding"/>
    <property type="evidence" value="ECO:0007669"/>
    <property type="project" value="UniProtKB-KW"/>
</dbReference>
<evidence type="ECO:0000256" key="2">
    <source>
        <dbReference type="ARBA" id="ARBA00023125"/>
    </source>
</evidence>